<protein>
    <recommendedName>
        <fullName evidence="2">PH domain-containing protein</fullName>
    </recommendedName>
</protein>
<dbReference type="InterPro" id="IPR011993">
    <property type="entry name" value="PH-like_dom_sf"/>
</dbReference>
<feature type="compositionally biased region" description="Polar residues" evidence="1">
    <location>
        <begin position="145"/>
        <end position="155"/>
    </location>
</feature>
<dbReference type="Proteomes" id="UP001230188">
    <property type="component" value="Unassembled WGS sequence"/>
</dbReference>
<proteinExistence type="predicted"/>
<dbReference type="Pfam" id="PF00169">
    <property type="entry name" value="PH"/>
    <property type="match status" value="1"/>
</dbReference>
<dbReference type="SUPFAM" id="SSF50729">
    <property type="entry name" value="PH domain-like"/>
    <property type="match status" value="1"/>
</dbReference>
<dbReference type="Gene3D" id="2.130.10.10">
    <property type="entry name" value="YVTN repeat-like/Quinoprotein amine dehydrogenase"/>
    <property type="match status" value="1"/>
</dbReference>
<evidence type="ECO:0000313" key="4">
    <source>
        <dbReference type="Proteomes" id="UP001230188"/>
    </source>
</evidence>
<keyword evidence="4" id="KW-1185">Reference proteome</keyword>
<dbReference type="InterPro" id="IPR001849">
    <property type="entry name" value="PH_domain"/>
</dbReference>
<dbReference type="InterPro" id="IPR011047">
    <property type="entry name" value="Quinoprotein_ADH-like_sf"/>
</dbReference>
<dbReference type="EMBL" id="JAQMWT010000553">
    <property type="protein sequence ID" value="KAJ8599553.1"/>
    <property type="molecule type" value="Genomic_DNA"/>
</dbReference>
<feature type="domain" description="PH" evidence="2">
    <location>
        <begin position="218"/>
        <end position="338"/>
    </location>
</feature>
<name>A0AAD7U7H9_9STRA</name>
<comment type="caution">
    <text evidence="3">The sequence shown here is derived from an EMBL/GenBank/DDBJ whole genome shotgun (WGS) entry which is preliminary data.</text>
</comment>
<organism evidence="3 4">
    <name type="scientific">Chrysophaeum taylorii</name>
    <dbReference type="NCBI Taxonomy" id="2483200"/>
    <lineage>
        <taxon>Eukaryota</taxon>
        <taxon>Sar</taxon>
        <taxon>Stramenopiles</taxon>
        <taxon>Ochrophyta</taxon>
        <taxon>Pelagophyceae</taxon>
        <taxon>Pelagomonadales</taxon>
        <taxon>Pelagomonadaceae</taxon>
        <taxon>Chrysophaeum</taxon>
    </lineage>
</organism>
<evidence type="ECO:0000256" key="1">
    <source>
        <dbReference type="SAM" id="MobiDB-lite"/>
    </source>
</evidence>
<sequence>MNGIVAARDAAGNVYYVDPATGATSWSIAALSGEHDIVGAQDARGRTYFVNLRTQATAWTRDELLDEKLPEGVVSTVDMSSGNVYYIHEASGRTAWHLDDVINEGGETFTSSKTPTTCEEVINEGADLSTPKTTTCDDVIHEGSEPSTSKTTTTACDDDAIEDGSKPSKSTNTMKTCVDVMDESSKLSIPKTTATCVVGKWPPDLPESCCFDNFEGRRLRYRGILLKKGHGDSLLGRRRWQHRWFVLNGAQLEYYGDAQFKTWKGRVKLRAESRVETGGGKKFKGRAKGLDASEANYFAITMTVDARTNAPIDGALQLRAKTNVEMDECVGSCSRRRE</sequence>
<gene>
    <name evidence="3" type="ORF">CTAYLR_007118</name>
</gene>
<feature type="region of interest" description="Disordered" evidence="1">
    <location>
        <begin position="140"/>
        <end position="172"/>
    </location>
</feature>
<evidence type="ECO:0000259" key="2">
    <source>
        <dbReference type="PROSITE" id="PS50003"/>
    </source>
</evidence>
<evidence type="ECO:0000313" key="3">
    <source>
        <dbReference type="EMBL" id="KAJ8599553.1"/>
    </source>
</evidence>
<dbReference type="SUPFAM" id="SSF50998">
    <property type="entry name" value="Quinoprotein alcohol dehydrogenase-like"/>
    <property type="match status" value="1"/>
</dbReference>
<accession>A0AAD7U7H9</accession>
<dbReference type="PROSITE" id="PS50003">
    <property type="entry name" value="PH_DOMAIN"/>
    <property type="match status" value="1"/>
</dbReference>
<dbReference type="Gene3D" id="2.30.29.30">
    <property type="entry name" value="Pleckstrin-homology domain (PH domain)/Phosphotyrosine-binding domain (PTB)"/>
    <property type="match status" value="1"/>
</dbReference>
<reference evidence="3" key="1">
    <citation type="submission" date="2023-01" db="EMBL/GenBank/DDBJ databases">
        <title>Metagenome sequencing of chrysophaentin producing Chrysophaeum taylorii.</title>
        <authorList>
            <person name="Davison J."/>
            <person name="Bewley C."/>
        </authorList>
    </citation>
    <scope>NUCLEOTIDE SEQUENCE</scope>
    <source>
        <strain evidence="3">NIES-1699</strain>
    </source>
</reference>
<dbReference type="InterPro" id="IPR015943">
    <property type="entry name" value="WD40/YVTN_repeat-like_dom_sf"/>
</dbReference>
<dbReference type="AlphaFoldDB" id="A0AAD7U7H9"/>
<dbReference type="SMART" id="SM00233">
    <property type="entry name" value="PH"/>
    <property type="match status" value="1"/>
</dbReference>